<protein>
    <submittedName>
        <fullName evidence="4">Peptidylprolyl isomerase</fullName>
        <ecNumber evidence="4">5.2.1.8</ecNumber>
    </submittedName>
</protein>
<organism evidence="4 5">
    <name type="scientific">Candidatus Avibacteroides avistercoris</name>
    <dbReference type="NCBI Taxonomy" id="2840690"/>
    <lineage>
        <taxon>Bacteria</taxon>
        <taxon>Pseudomonadati</taxon>
        <taxon>Bacteroidota</taxon>
        <taxon>Bacteroidia</taxon>
        <taxon>Bacteroidales</taxon>
        <taxon>Bacteroidaceae</taxon>
        <taxon>Bacteroidaceae incertae sedis</taxon>
        <taxon>Candidatus Avibacteroides</taxon>
    </lineage>
</organism>
<reference evidence="4" key="1">
    <citation type="journal article" date="2021" name="PeerJ">
        <title>Extensive microbial diversity within the chicken gut microbiome revealed by metagenomics and culture.</title>
        <authorList>
            <person name="Gilroy R."/>
            <person name="Ravi A."/>
            <person name="Getino M."/>
            <person name="Pursley I."/>
            <person name="Horton D.L."/>
            <person name="Alikhan N.F."/>
            <person name="Baker D."/>
            <person name="Gharbi K."/>
            <person name="Hall N."/>
            <person name="Watson M."/>
            <person name="Adriaenssens E.M."/>
            <person name="Foster-Nyarko E."/>
            <person name="Jarju S."/>
            <person name="Secka A."/>
            <person name="Antonio M."/>
            <person name="Oren A."/>
            <person name="Chaudhuri R.R."/>
            <person name="La Ragione R."/>
            <person name="Hildebrand F."/>
            <person name="Pallen M.J."/>
        </authorList>
    </citation>
    <scope>NUCLEOTIDE SEQUENCE</scope>
    <source>
        <strain evidence="4">MalCec1-1739</strain>
    </source>
</reference>
<dbReference type="AlphaFoldDB" id="A0A9D2UID8"/>
<reference evidence="4" key="2">
    <citation type="submission" date="2021-04" db="EMBL/GenBank/DDBJ databases">
        <authorList>
            <person name="Gilroy R."/>
        </authorList>
    </citation>
    <scope>NUCLEOTIDE SEQUENCE</scope>
    <source>
        <strain evidence="4">MalCec1-1739</strain>
    </source>
</reference>
<dbReference type="InterPro" id="IPR000297">
    <property type="entry name" value="PPIase_PpiC"/>
</dbReference>
<evidence type="ECO:0000256" key="2">
    <source>
        <dbReference type="SAM" id="SignalP"/>
    </source>
</evidence>
<comment type="caution">
    <text evidence="4">The sequence shown here is derived from an EMBL/GenBank/DDBJ whole genome shotgun (WGS) entry which is preliminary data.</text>
</comment>
<dbReference type="Proteomes" id="UP000787625">
    <property type="component" value="Unassembled WGS sequence"/>
</dbReference>
<feature type="domain" description="PpiC" evidence="3">
    <location>
        <begin position="227"/>
        <end position="329"/>
    </location>
</feature>
<keyword evidence="2" id="KW-0732">Signal</keyword>
<dbReference type="PANTHER" id="PTHR47245:SF2">
    <property type="entry name" value="PEPTIDYL-PROLYL CIS-TRANS ISOMERASE HP_0175-RELATED"/>
    <property type="match status" value="1"/>
</dbReference>
<sequence>MKRLLSLAVSLSLAITISAQETSDPVIMEIGGKKVKRSEFEYIYNKNNSASTAEKKSLDEYVDMFINYKLKVLEAENAGIDTTQSFINEFNGYRAQLAKTYLTDKEADEEYVRTVYDRLKEDVRASHILINCPESASPADTLRAYDRAMEVYGKLADGADFTATAREYSDDKSVKYNDGDLGYFTALQMVPTFEAAVYALSPGEISLPVRSRFGYHIIKMTGRRPSRGKVQVAHIYKHVGQDASDSVMQAAMEQMDSIYDAIMAGADFGEMAMKYSDDKGSAQHRGQLGWIGMRQTIPEFEEKIFAMKDGEVSRPFTTPVGIHIAKVIKHKGLEPFDEKHDEIVMMLNRMGENDKGQKAMIARLKKEYAMSAVNEAAYATLLATAPDAWLGDSAYIAALDGRDDTLFTLDGKPYGIQGFISFVNGNSRFNKVSRPLALKRLMDMYRDRAVLDYEDSRLEEKYPEFALLVNEYRDGILLFDISNREVWNKATSDEKGLAEYFKKHRRDYKWKTPRFKGVIVHCVSDSLEQPVKQLLGKTEYERWMAELRRAYMSDSVKLVKAQRGLYAKGENKYVDFFKFKGPEFEQPEGFPYTFVYGKVLKRRPEDFRDVRGPVSSDYQNYLEEQWIKALRKKYADQIIVHEDVLKTVNNH</sequence>
<keyword evidence="1 4" id="KW-0413">Isomerase</keyword>
<dbReference type="InterPro" id="IPR046357">
    <property type="entry name" value="PPIase_dom_sf"/>
</dbReference>
<dbReference type="PANTHER" id="PTHR47245">
    <property type="entry name" value="PEPTIDYLPROLYL ISOMERASE"/>
    <property type="match status" value="1"/>
</dbReference>
<evidence type="ECO:0000256" key="1">
    <source>
        <dbReference type="PROSITE-ProRule" id="PRU00278"/>
    </source>
</evidence>
<evidence type="ECO:0000313" key="5">
    <source>
        <dbReference type="Proteomes" id="UP000787625"/>
    </source>
</evidence>
<evidence type="ECO:0000259" key="3">
    <source>
        <dbReference type="PROSITE" id="PS50198"/>
    </source>
</evidence>
<dbReference type="EMBL" id="DWUP01000097">
    <property type="protein sequence ID" value="HJD53008.1"/>
    <property type="molecule type" value="Genomic_DNA"/>
</dbReference>
<dbReference type="InterPro" id="IPR027304">
    <property type="entry name" value="Trigger_fact/SurA_dom_sf"/>
</dbReference>
<dbReference type="Pfam" id="PF00639">
    <property type="entry name" value="Rotamase"/>
    <property type="match status" value="2"/>
</dbReference>
<dbReference type="PROSITE" id="PS50198">
    <property type="entry name" value="PPIC_PPIASE_2"/>
    <property type="match status" value="2"/>
</dbReference>
<feature type="signal peptide" evidence="2">
    <location>
        <begin position="1"/>
        <end position="19"/>
    </location>
</feature>
<dbReference type="InterPro" id="IPR050245">
    <property type="entry name" value="PrsA_foldase"/>
</dbReference>
<name>A0A9D2UID8_9BACT</name>
<feature type="chain" id="PRO_5038484017" evidence="2">
    <location>
        <begin position="20"/>
        <end position="651"/>
    </location>
</feature>
<dbReference type="GO" id="GO:0003755">
    <property type="term" value="F:peptidyl-prolyl cis-trans isomerase activity"/>
    <property type="evidence" value="ECO:0007669"/>
    <property type="project" value="UniProtKB-KW"/>
</dbReference>
<evidence type="ECO:0000313" key="4">
    <source>
        <dbReference type="EMBL" id="HJD53008.1"/>
    </source>
</evidence>
<dbReference type="SUPFAM" id="SSF109998">
    <property type="entry name" value="Triger factor/SurA peptide-binding domain-like"/>
    <property type="match status" value="1"/>
</dbReference>
<proteinExistence type="predicted"/>
<gene>
    <name evidence="4" type="ORF">IAA93_04710</name>
</gene>
<keyword evidence="1" id="KW-0697">Rotamase</keyword>
<dbReference type="EC" id="5.2.1.8" evidence="4"/>
<dbReference type="SUPFAM" id="SSF54534">
    <property type="entry name" value="FKBP-like"/>
    <property type="match status" value="2"/>
</dbReference>
<dbReference type="Gene3D" id="3.10.50.40">
    <property type="match status" value="2"/>
</dbReference>
<feature type="domain" description="PpiC" evidence="3">
    <location>
        <begin position="120"/>
        <end position="222"/>
    </location>
</feature>
<accession>A0A9D2UID8</accession>